<dbReference type="AlphaFoldDB" id="A0A1R3JVG8"/>
<reference evidence="2 3" key="1">
    <citation type="submission" date="2013-09" db="EMBL/GenBank/DDBJ databases">
        <title>Corchorus capsularis genome sequencing.</title>
        <authorList>
            <person name="Alam M."/>
            <person name="Haque M.S."/>
            <person name="Islam M.S."/>
            <person name="Emdad E.M."/>
            <person name="Islam M.M."/>
            <person name="Ahmed B."/>
            <person name="Halim A."/>
            <person name="Hossen Q.M.M."/>
            <person name="Hossain M.Z."/>
            <person name="Ahmed R."/>
            <person name="Khan M.M."/>
            <person name="Islam R."/>
            <person name="Rashid M.M."/>
            <person name="Khan S.A."/>
            <person name="Rahman M.S."/>
            <person name="Alam M."/>
        </authorList>
    </citation>
    <scope>NUCLEOTIDE SEQUENCE [LARGE SCALE GENOMIC DNA]</scope>
    <source>
        <strain evidence="3">cv. CVL-1</strain>
        <tissue evidence="2">Whole seedling</tissue>
    </source>
</reference>
<dbReference type="Proteomes" id="UP000188268">
    <property type="component" value="Unassembled WGS sequence"/>
</dbReference>
<evidence type="ECO:0000313" key="3">
    <source>
        <dbReference type="Proteomes" id="UP000188268"/>
    </source>
</evidence>
<evidence type="ECO:0000313" key="2">
    <source>
        <dbReference type="EMBL" id="OMO98865.1"/>
    </source>
</evidence>
<gene>
    <name evidence="2" type="ORF">CCACVL1_04020</name>
</gene>
<accession>A0A1R3JVG8</accession>
<feature type="region of interest" description="Disordered" evidence="1">
    <location>
        <begin position="1"/>
        <end position="44"/>
    </location>
</feature>
<comment type="caution">
    <text evidence="2">The sequence shown here is derived from an EMBL/GenBank/DDBJ whole genome shotgun (WGS) entry which is preliminary data.</text>
</comment>
<evidence type="ECO:0000256" key="1">
    <source>
        <dbReference type="SAM" id="MobiDB-lite"/>
    </source>
</evidence>
<dbReference type="Gramene" id="OMO98865">
    <property type="protein sequence ID" value="OMO98865"/>
    <property type="gene ID" value="CCACVL1_04020"/>
</dbReference>
<organism evidence="2 3">
    <name type="scientific">Corchorus capsularis</name>
    <name type="common">Jute</name>
    <dbReference type="NCBI Taxonomy" id="210143"/>
    <lineage>
        <taxon>Eukaryota</taxon>
        <taxon>Viridiplantae</taxon>
        <taxon>Streptophyta</taxon>
        <taxon>Embryophyta</taxon>
        <taxon>Tracheophyta</taxon>
        <taxon>Spermatophyta</taxon>
        <taxon>Magnoliopsida</taxon>
        <taxon>eudicotyledons</taxon>
        <taxon>Gunneridae</taxon>
        <taxon>Pentapetalae</taxon>
        <taxon>rosids</taxon>
        <taxon>malvids</taxon>
        <taxon>Malvales</taxon>
        <taxon>Malvaceae</taxon>
        <taxon>Grewioideae</taxon>
        <taxon>Apeibeae</taxon>
        <taxon>Corchorus</taxon>
    </lineage>
</organism>
<feature type="compositionally biased region" description="Basic and acidic residues" evidence="1">
    <location>
        <begin position="1"/>
        <end position="27"/>
    </location>
</feature>
<sequence>MIPTRQRETGRAARGRRETRPRGREESGPASAGGGEKWRRKKGN</sequence>
<dbReference type="EMBL" id="AWWV01006979">
    <property type="protein sequence ID" value="OMO98865.1"/>
    <property type="molecule type" value="Genomic_DNA"/>
</dbReference>
<keyword evidence="3" id="KW-1185">Reference proteome</keyword>
<protein>
    <submittedName>
        <fullName evidence="2">Uncharacterized protein</fullName>
    </submittedName>
</protein>
<name>A0A1R3JVG8_COCAP</name>
<proteinExistence type="predicted"/>